<dbReference type="PANTHER" id="PTHR43157:SF31">
    <property type="entry name" value="PHOSPHATIDYLINOSITOL-GLYCAN BIOSYNTHESIS CLASS F PROTEIN"/>
    <property type="match status" value="1"/>
</dbReference>
<reference evidence="3 4" key="1">
    <citation type="submission" date="2021-12" db="EMBL/GenBank/DDBJ databases">
        <title>Discovery of the Pendulisporaceae a myxobacterial family with distinct sporulation behavior and unique specialized metabolism.</title>
        <authorList>
            <person name="Garcia R."/>
            <person name="Popoff A."/>
            <person name="Bader C.D."/>
            <person name="Loehr J."/>
            <person name="Walesch S."/>
            <person name="Walt C."/>
            <person name="Boldt J."/>
            <person name="Bunk B."/>
            <person name="Haeckl F.J.F.P.J."/>
            <person name="Gunesch A.P."/>
            <person name="Birkelbach J."/>
            <person name="Nuebel U."/>
            <person name="Pietschmann T."/>
            <person name="Bach T."/>
            <person name="Mueller R."/>
        </authorList>
    </citation>
    <scope>NUCLEOTIDE SEQUENCE [LARGE SCALE GENOMIC DNA]</scope>
    <source>
        <strain evidence="3 4">MSr12523</strain>
    </source>
</reference>
<dbReference type="InterPro" id="IPR002347">
    <property type="entry name" value="SDR_fam"/>
</dbReference>
<keyword evidence="4" id="KW-1185">Reference proteome</keyword>
<dbReference type="CDD" id="cd05327">
    <property type="entry name" value="retinol-DH_like_SDR_c_like"/>
    <property type="match status" value="1"/>
</dbReference>
<dbReference type="SUPFAM" id="SSF51735">
    <property type="entry name" value="NAD(P)-binding Rossmann-fold domains"/>
    <property type="match status" value="1"/>
</dbReference>
<name>A0ABZ2KLB0_9BACT</name>
<evidence type="ECO:0000313" key="4">
    <source>
        <dbReference type="Proteomes" id="UP001379533"/>
    </source>
</evidence>
<dbReference type="InterPro" id="IPR020904">
    <property type="entry name" value="Sc_DH/Rdtase_CS"/>
</dbReference>
<proteinExistence type="inferred from homology"/>
<evidence type="ECO:0000256" key="1">
    <source>
        <dbReference type="ARBA" id="ARBA00023002"/>
    </source>
</evidence>
<dbReference type="Pfam" id="PF00106">
    <property type="entry name" value="adh_short"/>
    <property type="match status" value="1"/>
</dbReference>
<dbReference type="PRINTS" id="PR00080">
    <property type="entry name" value="SDRFAMILY"/>
</dbReference>
<evidence type="ECO:0000313" key="3">
    <source>
        <dbReference type="EMBL" id="WXA99451.1"/>
    </source>
</evidence>
<dbReference type="RefSeq" id="WP_394850091.1">
    <property type="nucleotide sequence ID" value="NZ_CP089982.1"/>
</dbReference>
<organism evidence="3 4">
    <name type="scientific">Pendulispora brunnea</name>
    <dbReference type="NCBI Taxonomy" id="2905690"/>
    <lineage>
        <taxon>Bacteria</taxon>
        <taxon>Pseudomonadati</taxon>
        <taxon>Myxococcota</taxon>
        <taxon>Myxococcia</taxon>
        <taxon>Myxococcales</taxon>
        <taxon>Sorangiineae</taxon>
        <taxon>Pendulisporaceae</taxon>
        <taxon>Pendulispora</taxon>
    </lineage>
</organism>
<keyword evidence="1" id="KW-0560">Oxidoreductase</keyword>
<dbReference type="EMBL" id="CP089982">
    <property type="protein sequence ID" value="WXA99451.1"/>
    <property type="molecule type" value="Genomic_DNA"/>
</dbReference>
<gene>
    <name evidence="3" type="ORF">LZC95_21850</name>
</gene>
<dbReference type="PRINTS" id="PR00081">
    <property type="entry name" value="GDHRDH"/>
</dbReference>
<dbReference type="Gene3D" id="3.40.50.720">
    <property type="entry name" value="NAD(P)-binding Rossmann-like Domain"/>
    <property type="match status" value="1"/>
</dbReference>
<protein>
    <submittedName>
        <fullName evidence="3">SDR family oxidoreductase</fullName>
    </submittedName>
</protein>
<dbReference type="PANTHER" id="PTHR43157">
    <property type="entry name" value="PHOSPHATIDYLINOSITOL-GLYCAN BIOSYNTHESIS CLASS F PROTEIN-RELATED"/>
    <property type="match status" value="1"/>
</dbReference>
<dbReference type="PROSITE" id="PS00061">
    <property type="entry name" value="ADH_SHORT"/>
    <property type="match status" value="1"/>
</dbReference>
<dbReference type="InterPro" id="IPR036291">
    <property type="entry name" value="NAD(P)-bd_dom_sf"/>
</dbReference>
<evidence type="ECO:0000256" key="2">
    <source>
        <dbReference type="RuleBase" id="RU000363"/>
    </source>
</evidence>
<sequence length="301" mass="33363">MQGKVCVVTGASSGVGKAMAIELARRGARVVVCSRSEALGQETLAEVKAVAQARGDREEPILEVANLSSLAEVRGLAERLRRRFEAIHVLMNNAGLYLPNRRQTVDGYDVVFAVNHLAPFLLTHLLRDRLAAAGNARVVATSSVGYRSARLDMNDLMMTKGRWRGLTQYANSKLAIIHFTREAARRFAGDGIRFNCFHPGGTRSRMAQDEPNWIGWMWRNFGFLLRRPEKGAETGVYLATSPEVENVSGEYFTDLKIQEVTPAARDEVLAARMWDVSLELTGLDRPGERSNGRIEFVEEGA</sequence>
<dbReference type="Proteomes" id="UP001379533">
    <property type="component" value="Chromosome"/>
</dbReference>
<comment type="similarity">
    <text evidence="2">Belongs to the short-chain dehydrogenases/reductases (SDR) family.</text>
</comment>
<accession>A0ABZ2KLB0</accession>